<keyword evidence="3 5" id="KW-1133">Transmembrane helix</keyword>
<evidence type="ECO:0000313" key="8">
    <source>
        <dbReference type="EMBL" id="KRT56972.1"/>
    </source>
</evidence>
<comment type="caution">
    <text evidence="7">The sequence shown here is derived from an EMBL/GenBank/DDBJ whole genome shotgun (WGS) entry which is preliminary data.</text>
</comment>
<name>A0A0T5YWQ3_9GAMM</name>
<evidence type="ECO:0000313" key="9">
    <source>
        <dbReference type="Proteomes" id="UP000051276"/>
    </source>
</evidence>
<dbReference type="InterPro" id="IPR011547">
    <property type="entry name" value="SLC26A/SulP_dom"/>
</dbReference>
<feature type="transmembrane region" description="Helical" evidence="5">
    <location>
        <begin position="132"/>
        <end position="155"/>
    </location>
</feature>
<dbReference type="CDD" id="cd07042">
    <property type="entry name" value="STAS_SulP_like_sulfate_transporter"/>
    <property type="match status" value="1"/>
</dbReference>
<gene>
    <name evidence="7" type="ORF">Ga0074115_11241</name>
    <name evidence="8" type="ORF">Ga0076813_10741</name>
</gene>
<feature type="transmembrane region" description="Helical" evidence="5">
    <location>
        <begin position="211"/>
        <end position="228"/>
    </location>
</feature>
<evidence type="ECO:0000256" key="4">
    <source>
        <dbReference type="ARBA" id="ARBA00023136"/>
    </source>
</evidence>
<dbReference type="InterPro" id="IPR001902">
    <property type="entry name" value="SLC26A/SulP_fam"/>
</dbReference>
<feature type="transmembrane region" description="Helical" evidence="5">
    <location>
        <begin position="107"/>
        <end position="125"/>
    </location>
</feature>
<evidence type="ECO:0000259" key="6">
    <source>
        <dbReference type="PROSITE" id="PS50801"/>
    </source>
</evidence>
<feature type="transmembrane region" description="Helical" evidence="5">
    <location>
        <begin position="59"/>
        <end position="76"/>
    </location>
</feature>
<reference evidence="9 10" key="1">
    <citation type="submission" date="2015-11" db="EMBL/GenBank/DDBJ databases">
        <title>The genome of Candidatus Endoriftia persephone in Ridgeia piscesae and population structure of the North Eastern Pacific vestimentiferan symbionts.</title>
        <authorList>
            <person name="Perez M."/>
            <person name="Juniper K.S."/>
        </authorList>
    </citation>
    <scope>NUCLEOTIDE SEQUENCE [LARGE SCALE GENOMIC DNA]</scope>
    <source>
        <strain evidence="8">Ind10</strain>
        <strain evidence="7">Ind11</strain>
    </source>
</reference>
<evidence type="ECO:0000313" key="10">
    <source>
        <dbReference type="Proteomes" id="UP000051634"/>
    </source>
</evidence>
<dbReference type="Proteomes" id="UP000051634">
    <property type="component" value="Unassembled WGS sequence"/>
</dbReference>
<dbReference type="PANTHER" id="PTHR11814">
    <property type="entry name" value="SULFATE TRANSPORTER"/>
    <property type="match status" value="1"/>
</dbReference>
<keyword evidence="2 5" id="KW-0812">Transmembrane</keyword>
<accession>A0A0T5YWQ3</accession>
<dbReference type="EMBL" id="LDXT01000085">
    <property type="protein sequence ID" value="KRT54986.1"/>
    <property type="molecule type" value="Genomic_DNA"/>
</dbReference>
<evidence type="ECO:0000313" key="7">
    <source>
        <dbReference type="EMBL" id="KRT54986.1"/>
    </source>
</evidence>
<dbReference type="AlphaFoldDB" id="A0A0T5YWQ3"/>
<dbReference type="Proteomes" id="UP000051276">
    <property type="component" value="Unassembled WGS sequence"/>
</dbReference>
<feature type="domain" description="STAS" evidence="6">
    <location>
        <begin position="449"/>
        <end position="563"/>
    </location>
</feature>
<sequence>MTQDFAHGLALRLFPFLRWWPQVDSTTLRSDLLAALTGAVVVLPQGVAFASIAGMPLEYGLYAGMVPAIIAALFGSSRHLVSGPTTAASIVLFSALSVYAEPGSADYVTLALTMTLMVGVLELVLGLVRMGALVNFISHSVIVGFTAGAAILIAAKQLKNFFGVEMPRGGHLHEILYHFWQQIPSINPYVLSVAVITLLSGLAVKRWFPRFPYMIAAMLAGGLTAAWLNQLFGADVTAIKTVGALPQSLPPLSSPDLSFQTIRDLAPSALAVTLFALTEAVSIGRSIAARSGDRIDGNQEFIGQGLSNIVGSFFSGYVATGSFNRSGLNYQSGAKTPLAAVFAGLLLVVIVLLVAPYADWLPNAAMAGILFMVAWGLIDFKEIRHILKGSRRETAVMVVTFLGALFLELELAIFAGILLSLVLYLERVSRPRIVSRAPNPMLYKSAFSSDPGLPQCPQLKILRIDGSLFFGSINHVQDEFERIREQSPAQTHLAIVANGINFVDISGAQALADEARKRKGMGGEFYMIHVKQGLWDALERFGALDVINPNHIFQSKTDSIRAIYQKLNREICRGCDKRIFRECKDISK</sequence>
<dbReference type="Pfam" id="PF01740">
    <property type="entry name" value="STAS"/>
    <property type="match status" value="1"/>
</dbReference>
<dbReference type="SUPFAM" id="SSF52091">
    <property type="entry name" value="SpoIIaa-like"/>
    <property type="match status" value="1"/>
</dbReference>
<dbReference type="InterPro" id="IPR002645">
    <property type="entry name" value="STAS_dom"/>
</dbReference>
<feature type="transmembrane region" description="Helical" evidence="5">
    <location>
        <begin position="338"/>
        <end position="358"/>
    </location>
</feature>
<dbReference type="Gene3D" id="3.30.750.24">
    <property type="entry name" value="STAS domain"/>
    <property type="match status" value="1"/>
</dbReference>
<dbReference type="PATRIC" id="fig|54398.3.peg.1737"/>
<dbReference type="GO" id="GO:0016020">
    <property type="term" value="C:membrane"/>
    <property type="evidence" value="ECO:0007669"/>
    <property type="project" value="UniProtKB-SubCell"/>
</dbReference>
<evidence type="ECO:0000256" key="2">
    <source>
        <dbReference type="ARBA" id="ARBA00022692"/>
    </source>
</evidence>
<dbReference type="RefSeq" id="WP_057957105.1">
    <property type="nucleotide sequence ID" value="NZ_KQ556997.1"/>
</dbReference>
<keyword evidence="10" id="KW-1185">Reference proteome</keyword>
<dbReference type="InterPro" id="IPR036513">
    <property type="entry name" value="STAS_dom_sf"/>
</dbReference>
<comment type="subcellular location">
    <subcellularLocation>
        <location evidence="1">Membrane</location>
        <topology evidence="1">Multi-pass membrane protein</topology>
    </subcellularLocation>
</comment>
<protein>
    <submittedName>
        <fullName evidence="7">High affinity sulfate transporter 1</fullName>
    </submittedName>
    <submittedName>
        <fullName evidence="8">Sulfate permease, SulP family</fullName>
    </submittedName>
</protein>
<dbReference type="STRING" id="54398.Ga0074115_11241"/>
<dbReference type="PROSITE" id="PS50801">
    <property type="entry name" value="STAS"/>
    <property type="match status" value="1"/>
</dbReference>
<evidence type="ECO:0000256" key="3">
    <source>
        <dbReference type="ARBA" id="ARBA00022989"/>
    </source>
</evidence>
<evidence type="ECO:0000256" key="5">
    <source>
        <dbReference type="SAM" id="Phobius"/>
    </source>
</evidence>
<evidence type="ECO:0000256" key="1">
    <source>
        <dbReference type="ARBA" id="ARBA00004141"/>
    </source>
</evidence>
<organism evidence="7 10">
    <name type="scientific">endosymbiont of Ridgeia piscesae</name>
    <dbReference type="NCBI Taxonomy" id="54398"/>
    <lineage>
        <taxon>Bacteria</taxon>
        <taxon>Pseudomonadati</taxon>
        <taxon>Pseudomonadota</taxon>
        <taxon>Gammaproteobacteria</taxon>
        <taxon>sulfur-oxidizing symbionts</taxon>
    </lineage>
</organism>
<feature type="transmembrane region" description="Helical" evidence="5">
    <location>
        <begin position="32"/>
        <end position="53"/>
    </location>
</feature>
<dbReference type="EMBL" id="LMXI01000620">
    <property type="protein sequence ID" value="KRT56972.1"/>
    <property type="molecule type" value="Genomic_DNA"/>
</dbReference>
<feature type="transmembrane region" description="Helical" evidence="5">
    <location>
        <begin position="395"/>
        <end position="425"/>
    </location>
</feature>
<dbReference type="NCBIfam" id="TIGR00815">
    <property type="entry name" value="sulP"/>
    <property type="match status" value="1"/>
</dbReference>
<keyword evidence="4 5" id="KW-0472">Membrane</keyword>
<dbReference type="Pfam" id="PF00916">
    <property type="entry name" value="Sulfate_transp"/>
    <property type="match status" value="1"/>
</dbReference>
<feature type="transmembrane region" description="Helical" evidence="5">
    <location>
        <begin position="186"/>
        <end position="204"/>
    </location>
</feature>
<dbReference type="GO" id="GO:0055085">
    <property type="term" value="P:transmembrane transport"/>
    <property type="evidence" value="ECO:0007669"/>
    <property type="project" value="InterPro"/>
</dbReference>
<dbReference type="OrthoDB" id="9769739at2"/>
<feature type="transmembrane region" description="Helical" evidence="5">
    <location>
        <begin position="364"/>
        <end position="383"/>
    </location>
</feature>
<proteinExistence type="predicted"/>